<protein>
    <submittedName>
        <fullName evidence="1">Uncharacterized protein</fullName>
    </submittedName>
</protein>
<dbReference type="EMBL" id="BLLF01004584">
    <property type="protein sequence ID" value="GFH29893.1"/>
    <property type="molecule type" value="Genomic_DNA"/>
</dbReference>
<comment type="caution">
    <text evidence="1">The sequence shown here is derived from an EMBL/GenBank/DDBJ whole genome shotgun (WGS) entry which is preliminary data.</text>
</comment>
<reference evidence="1 2" key="1">
    <citation type="submission" date="2020-02" db="EMBL/GenBank/DDBJ databases">
        <title>Draft genome sequence of Haematococcus lacustris strain NIES-144.</title>
        <authorList>
            <person name="Morimoto D."/>
            <person name="Nakagawa S."/>
            <person name="Yoshida T."/>
            <person name="Sawayama S."/>
        </authorList>
    </citation>
    <scope>NUCLEOTIDE SEQUENCE [LARGE SCALE GENOMIC DNA]</scope>
    <source>
        <strain evidence="1 2">NIES-144</strain>
    </source>
</reference>
<accession>A0A6A0AC39</accession>
<evidence type="ECO:0000313" key="2">
    <source>
        <dbReference type="Proteomes" id="UP000485058"/>
    </source>
</evidence>
<keyword evidence="2" id="KW-1185">Reference proteome</keyword>
<gene>
    <name evidence="1" type="ORF">HaLaN_28639</name>
</gene>
<dbReference type="AlphaFoldDB" id="A0A6A0AC39"/>
<dbReference type="Proteomes" id="UP000485058">
    <property type="component" value="Unassembled WGS sequence"/>
</dbReference>
<sequence length="53" mass="5558">MGLALHDMGKAAMDKGDWAGALDRLRLAEAALDQAPPGLLQGTDNRGLLLLDT</sequence>
<feature type="non-terminal residue" evidence="1">
    <location>
        <position position="53"/>
    </location>
</feature>
<proteinExistence type="predicted"/>
<evidence type="ECO:0000313" key="1">
    <source>
        <dbReference type="EMBL" id="GFH29893.1"/>
    </source>
</evidence>
<name>A0A6A0AC39_HAELA</name>
<organism evidence="1 2">
    <name type="scientific">Haematococcus lacustris</name>
    <name type="common">Green alga</name>
    <name type="synonym">Haematococcus pluvialis</name>
    <dbReference type="NCBI Taxonomy" id="44745"/>
    <lineage>
        <taxon>Eukaryota</taxon>
        <taxon>Viridiplantae</taxon>
        <taxon>Chlorophyta</taxon>
        <taxon>core chlorophytes</taxon>
        <taxon>Chlorophyceae</taxon>
        <taxon>CS clade</taxon>
        <taxon>Chlamydomonadales</taxon>
        <taxon>Haematococcaceae</taxon>
        <taxon>Haematococcus</taxon>
    </lineage>
</organism>
<feature type="non-terminal residue" evidence="1">
    <location>
        <position position="1"/>
    </location>
</feature>